<dbReference type="AlphaFoldDB" id="A0AA39YQB4"/>
<evidence type="ECO:0000256" key="2">
    <source>
        <dbReference type="ARBA" id="ARBA00022723"/>
    </source>
</evidence>
<evidence type="ECO:0000313" key="9">
    <source>
        <dbReference type="EMBL" id="KAK0655826.1"/>
    </source>
</evidence>
<keyword evidence="2" id="KW-0479">Metal-binding</keyword>
<dbReference type="InterPro" id="IPR013083">
    <property type="entry name" value="Znf_RING/FYVE/PHD"/>
</dbReference>
<reference evidence="9" key="1">
    <citation type="submission" date="2023-06" db="EMBL/GenBank/DDBJ databases">
        <title>Genome-scale phylogeny and comparative genomics of the fungal order Sordariales.</title>
        <authorList>
            <consortium name="Lawrence Berkeley National Laboratory"/>
            <person name="Hensen N."/>
            <person name="Bonometti L."/>
            <person name="Westerberg I."/>
            <person name="Brannstrom I.O."/>
            <person name="Guillou S."/>
            <person name="Cros-Aarteil S."/>
            <person name="Calhoun S."/>
            <person name="Haridas S."/>
            <person name="Kuo A."/>
            <person name="Mondo S."/>
            <person name="Pangilinan J."/>
            <person name="Riley R."/>
            <person name="Labutti K."/>
            <person name="Andreopoulos B."/>
            <person name="Lipzen A."/>
            <person name="Chen C."/>
            <person name="Yanf M."/>
            <person name="Daum C."/>
            <person name="Ng V."/>
            <person name="Clum A."/>
            <person name="Steindorff A."/>
            <person name="Ohm R."/>
            <person name="Martin F."/>
            <person name="Silar P."/>
            <person name="Natvig D."/>
            <person name="Lalanne C."/>
            <person name="Gautier V."/>
            <person name="Ament-Velasquez S.L."/>
            <person name="Kruys A."/>
            <person name="Hutchinson M.I."/>
            <person name="Powell A.J."/>
            <person name="Barry K."/>
            <person name="Miller A.N."/>
            <person name="Grigoriev I.V."/>
            <person name="Debuchy R."/>
            <person name="Gladieux P."/>
            <person name="Thoren M.H."/>
            <person name="Johannesson H."/>
        </authorList>
    </citation>
    <scope>NUCLEOTIDE SEQUENCE</scope>
    <source>
        <strain evidence="9">SMH2532-1</strain>
    </source>
</reference>
<evidence type="ECO:0000256" key="3">
    <source>
        <dbReference type="ARBA" id="ARBA00022771"/>
    </source>
</evidence>
<dbReference type="InterPro" id="IPR001965">
    <property type="entry name" value="Znf_PHD"/>
</dbReference>
<comment type="subcellular location">
    <subcellularLocation>
        <location evidence="1">Nucleus</location>
    </subcellularLocation>
</comment>
<evidence type="ECO:0000256" key="6">
    <source>
        <dbReference type="PROSITE-ProRule" id="PRU00146"/>
    </source>
</evidence>
<dbReference type="SMART" id="SM00249">
    <property type="entry name" value="PHD"/>
    <property type="match status" value="1"/>
</dbReference>
<evidence type="ECO:0000256" key="4">
    <source>
        <dbReference type="ARBA" id="ARBA00022833"/>
    </source>
</evidence>
<evidence type="ECO:0000256" key="5">
    <source>
        <dbReference type="ARBA" id="ARBA00023242"/>
    </source>
</evidence>
<keyword evidence="4" id="KW-0862">Zinc</keyword>
<dbReference type="Proteomes" id="UP001174936">
    <property type="component" value="Unassembled WGS sequence"/>
</dbReference>
<dbReference type="PROSITE" id="PS50016">
    <property type="entry name" value="ZF_PHD_2"/>
    <property type="match status" value="1"/>
</dbReference>
<comment type="caution">
    <text evidence="9">The sequence shown here is derived from an EMBL/GenBank/DDBJ whole genome shotgun (WGS) entry which is preliminary data.</text>
</comment>
<feature type="region of interest" description="Disordered" evidence="7">
    <location>
        <begin position="1"/>
        <end position="105"/>
    </location>
</feature>
<dbReference type="SUPFAM" id="SSF57903">
    <property type="entry name" value="FYVE/PHD zinc finger"/>
    <property type="match status" value="1"/>
</dbReference>
<dbReference type="InterPro" id="IPR011011">
    <property type="entry name" value="Znf_FYVE_PHD"/>
</dbReference>
<dbReference type="InterPro" id="IPR037869">
    <property type="entry name" value="Spp1/CFP1"/>
</dbReference>
<protein>
    <recommendedName>
        <fullName evidence="8">PHD-type domain-containing protein</fullName>
    </recommendedName>
</protein>
<gene>
    <name evidence="9" type="ORF">B0T16DRAFT_319638</name>
</gene>
<keyword evidence="10" id="KW-1185">Reference proteome</keyword>
<dbReference type="GO" id="GO:0048188">
    <property type="term" value="C:Set1C/COMPASS complex"/>
    <property type="evidence" value="ECO:0007669"/>
    <property type="project" value="InterPro"/>
</dbReference>
<evidence type="ECO:0000313" key="10">
    <source>
        <dbReference type="Proteomes" id="UP001174936"/>
    </source>
</evidence>
<feature type="compositionally biased region" description="Gly residues" evidence="7">
    <location>
        <begin position="63"/>
        <end position="72"/>
    </location>
</feature>
<feature type="domain" description="PHD-type" evidence="8">
    <location>
        <begin position="107"/>
        <end position="158"/>
    </location>
</feature>
<feature type="compositionally biased region" description="Basic and acidic residues" evidence="7">
    <location>
        <begin position="403"/>
        <end position="413"/>
    </location>
</feature>
<evidence type="ECO:0000256" key="7">
    <source>
        <dbReference type="SAM" id="MobiDB-lite"/>
    </source>
</evidence>
<dbReference type="PANTHER" id="PTHR46174:SF1">
    <property type="entry name" value="CXXC-TYPE ZINC FINGER PROTEIN 1"/>
    <property type="match status" value="1"/>
</dbReference>
<keyword evidence="3 6" id="KW-0863">Zinc-finger</keyword>
<feature type="compositionally biased region" description="Low complexity" evidence="7">
    <location>
        <begin position="96"/>
        <end position="105"/>
    </location>
</feature>
<keyword evidence="5" id="KW-0539">Nucleus</keyword>
<dbReference type="PROSITE" id="PS01359">
    <property type="entry name" value="ZF_PHD_1"/>
    <property type="match status" value="1"/>
</dbReference>
<feature type="compositionally biased region" description="Low complexity" evidence="7">
    <location>
        <begin position="26"/>
        <end position="35"/>
    </location>
</feature>
<dbReference type="PANTHER" id="PTHR46174">
    <property type="entry name" value="CXXC-TYPE ZINC FINGER PROTEIN 1"/>
    <property type="match status" value="1"/>
</dbReference>
<feature type="compositionally biased region" description="Polar residues" evidence="7">
    <location>
        <begin position="432"/>
        <end position="443"/>
    </location>
</feature>
<dbReference type="Pfam" id="PF00628">
    <property type="entry name" value="PHD"/>
    <property type="match status" value="1"/>
</dbReference>
<dbReference type="Gene3D" id="3.30.40.10">
    <property type="entry name" value="Zinc/RING finger domain, C3HC4 (zinc finger)"/>
    <property type="match status" value="1"/>
</dbReference>
<dbReference type="GO" id="GO:0008270">
    <property type="term" value="F:zinc ion binding"/>
    <property type="evidence" value="ECO:0007669"/>
    <property type="project" value="UniProtKB-KW"/>
</dbReference>
<organism evidence="9 10">
    <name type="scientific">Cercophora newfieldiana</name>
    <dbReference type="NCBI Taxonomy" id="92897"/>
    <lineage>
        <taxon>Eukaryota</taxon>
        <taxon>Fungi</taxon>
        <taxon>Dikarya</taxon>
        <taxon>Ascomycota</taxon>
        <taxon>Pezizomycotina</taxon>
        <taxon>Sordariomycetes</taxon>
        <taxon>Sordariomycetidae</taxon>
        <taxon>Sordariales</taxon>
        <taxon>Lasiosphaeriaceae</taxon>
        <taxon>Cercophora</taxon>
    </lineage>
</organism>
<evidence type="ECO:0000259" key="8">
    <source>
        <dbReference type="PROSITE" id="PS50016"/>
    </source>
</evidence>
<dbReference type="EMBL" id="JAULSV010000001">
    <property type="protein sequence ID" value="KAK0655826.1"/>
    <property type="molecule type" value="Genomic_DNA"/>
</dbReference>
<dbReference type="InterPro" id="IPR019786">
    <property type="entry name" value="Zinc_finger_PHD-type_CS"/>
</dbReference>
<feature type="compositionally biased region" description="Basic residues" evidence="7">
    <location>
        <begin position="414"/>
        <end position="426"/>
    </location>
</feature>
<dbReference type="GO" id="GO:0045893">
    <property type="term" value="P:positive regulation of DNA-templated transcription"/>
    <property type="evidence" value="ECO:0007669"/>
    <property type="project" value="TreeGrafter"/>
</dbReference>
<sequence length="443" mass="48029">MQDATIAGVPNGNGALEGDGNHSNLASPASSAKPSAAKRKKGTATTIKAPKRARPSGSKKKGAGAGSGGVGGAKKKTPATVPGAPEEGADEGADDPGGASSGESDSGPYCLCRGPDNHRFMIACDRCEDWFHGECIGMDKYTGENLVQKYICPNCSDNNRYVTRYKKMCSLNGCNRPARVHDLQVSSIFCSPEHCQAWWEQLIAGLPKTKGVGFDNLTQEEFVGLLETQDKSWKLGDIPFGVSPDFWDTVDINTVLTTEERSILERSAADRYELGEKIELCRKMLQLMEMAVKRREAAIAAGKGTAKDLCGYDTRLGAVGVTYQFGVWLQTPEGEATFKAGRLEAPITDGISSTSEAATTSGETPDPLTAGMCIKKKCKPHSGWNALLTKMVKHDMRELASEAKEKLDREHHVRNSAARRWKRKHVEKNSVHHYNSSSEMEET</sequence>
<name>A0AA39YQB4_9PEZI</name>
<proteinExistence type="predicted"/>
<accession>A0AA39YQB4</accession>
<evidence type="ECO:0000256" key="1">
    <source>
        <dbReference type="ARBA" id="ARBA00004123"/>
    </source>
</evidence>
<feature type="region of interest" description="Disordered" evidence="7">
    <location>
        <begin position="403"/>
        <end position="443"/>
    </location>
</feature>
<feature type="compositionally biased region" description="Basic residues" evidence="7">
    <location>
        <begin position="49"/>
        <end position="62"/>
    </location>
</feature>
<dbReference type="InterPro" id="IPR019787">
    <property type="entry name" value="Znf_PHD-finger"/>
</dbReference>